<gene>
    <name evidence="6" type="primary">LOC115742690</name>
</gene>
<dbReference type="InterPro" id="IPR005202">
    <property type="entry name" value="TF_GRAS"/>
</dbReference>
<dbReference type="RefSeq" id="XP_030532990.1">
    <property type="nucleotide sequence ID" value="XM_030677130.2"/>
</dbReference>
<sequence>MSSGFSGGSGGGGGPEFYTATGGISARSIANAMSSINGNAASQSPFRSQPQFAGIFLQPSSQMTPQPTQPRPSLIGKRTLMEFQENPALNSLLLRSVRSKISQQSSPISHLDFSAAVSPPDVMSSLSALSSPASFSAQRYGVPLLQQLRPQPIALGNGAIHVSNQALAGVSFANVLQNRVNPNQAETENKMMNRLQELEKQLLNDDEDGDGDAVSVVTNTNSEWSEAIQTLISPGQKQISPSPTSSSSSSSPSSSLSVASPVSICSKRSLMEAATAIYDGRADVASEILTRLSAVPNPKGNSEQKLMDYMLSALKSRVSPVDNPPPVAELFNKDHMLSTQSLYDLSPCFKLGFMAANLAILEAASEQPSANKLHVIDFDVGQEGQYLNLLHALSARQAGSQSTLKITTLADNLNSEERLRLVGDRLSELAAKMGVRLEFNIVSQKLSELSRDSLGCEPDEVLAVNFAFKLYRMPDESVSVENPRDELLRRVKGLAPRVVTVVEQEMNGNTAPFMTRVGEALACYGALLESIESTVARDNSERARAEEGLSRKLRNSVACEGRDRVERCEVFGKWRARMGMAGFESKPLSQHVAESMKARLSSGSRVNPGFTVKEENGGVCFGWLGRTLTVASAWR</sequence>
<evidence type="ECO:0000256" key="4">
    <source>
        <dbReference type="SAM" id="MobiDB-lite"/>
    </source>
</evidence>
<feature type="short sequence motif" description="VHIID" evidence="3">
    <location>
        <begin position="373"/>
        <end position="377"/>
    </location>
</feature>
<evidence type="ECO:0000256" key="1">
    <source>
        <dbReference type="ARBA" id="ARBA00023015"/>
    </source>
</evidence>
<evidence type="ECO:0000313" key="6">
    <source>
        <dbReference type="RefSeq" id="XP_030532990.1"/>
    </source>
</evidence>
<dbReference type="AlphaFoldDB" id="A0A8B8PDV2"/>
<evidence type="ECO:0000313" key="5">
    <source>
        <dbReference type="Proteomes" id="UP000827889"/>
    </source>
</evidence>
<keyword evidence="5" id="KW-1185">Reference proteome</keyword>
<accession>A0A8B8PDV2</accession>
<dbReference type="PROSITE" id="PS50985">
    <property type="entry name" value="GRAS"/>
    <property type="match status" value="1"/>
</dbReference>
<proteinExistence type="inferred from homology"/>
<feature type="region of interest" description="Disordered" evidence="4">
    <location>
        <begin position="234"/>
        <end position="258"/>
    </location>
</feature>
<name>A0A8B8PDV2_9MYRT</name>
<protein>
    <submittedName>
        <fullName evidence="6">Scarecrow-like protein 8</fullName>
    </submittedName>
</protein>
<dbReference type="Proteomes" id="UP000827889">
    <property type="component" value="Chromosome 10"/>
</dbReference>
<evidence type="ECO:0000256" key="2">
    <source>
        <dbReference type="ARBA" id="ARBA00023163"/>
    </source>
</evidence>
<dbReference type="Pfam" id="PF03514">
    <property type="entry name" value="GRAS"/>
    <property type="match status" value="1"/>
</dbReference>
<dbReference type="GeneID" id="115742690"/>
<dbReference type="PANTHER" id="PTHR31636">
    <property type="entry name" value="OSJNBA0084A10.13 PROTEIN-RELATED"/>
    <property type="match status" value="1"/>
</dbReference>
<keyword evidence="2" id="KW-0804">Transcription</keyword>
<feature type="compositionally biased region" description="Low complexity" evidence="4">
    <location>
        <begin position="240"/>
        <end position="258"/>
    </location>
</feature>
<organism evidence="5 6">
    <name type="scientific">Rhodamnia argentea</name>
    <dbReference type="NCBI Taxonomy" id="178133"/>
    <lineage>
        <taxon>Eukaryota</taxon>
        <taxon>Viridiplantae</taxon>
        <taxon>Streptophyta</taxon>
        <taxon>Embryophyta</taxon>
        <taxon>Tracheophyta</taxon>
        <taxon>Spermatophyta</taxon>
        <taxon>Magnoliopsida</taxon>
        <taxon>eudicotyledons</taxon>
        <taxon>Gunneridae</taxon>
        <taxon>Pentapetalae</taxon>
        <taxon>rosids</taxon>
        <taxon>malvids</taxon>
        <taxon>Myrtales</taxon>
        <taxon>Myrtaceae</taxon>
        <taxon>Myrtoideae</taxon>
        <taxon>Myrteae</taxon>
        <taxon>Australasian group</taxon>
        <taxon>Rhodamnia</taxon>
    </lineage>
</organism>
<feature type="region of interest" description="SAW" evidence="3">
    <location>
        <begin position="558"/>
        <end position="635"/>
    </location>
</feature>
<keyword evidence="1" id="KW-0805">Transcription regulation</keyword>
<dbReference type="KEGG" id="rarg:115742690"/>
<comment type="similarity">
    <text evidence="3">Belongs to the GRAS family.</text>
</comment>
<evidence type="ECO:0000256" key="3">
    <source>
        <dbReference type="PROSITE-ProRule" id="PRU01191"/>
    </source>
</evidence>
<dbReference type="OrthoDB" id="677896at2759"/>
<reference evidence="6" key="1">
    <citation type="submission" date="2025-08" db="UniProtKB">
        <authorList>
            <consortium name="RefSeq"/>
        </authorList>
    </citation>
    <scope>IDENTIFICATION</scope>
    <source>
        <tissue evidence="6">Leaf</tissue>
    </source>
</reference>
<comment type="caution">
    <text evidence="3">Lacks conserved residue(s) required for the propagation of feature annotation.</text>
</comment>